<evidence type="ECO:0000256" key="6">
    <source>
        <dbReference type="ARBA" id="ARBA00023136"/>
    </source>
</evidence>
<dbReference type="GO" id="GO:0005509">
    <property type="term" value="F:calcium ion binding"/>
    <property type="evidence" value="ECO:0007669"/>
    <property type="project" value="InterPro"/>
</dbReference>
<keyword evidence="3 9" id="KW-0245">EGF-like domain</keyword>
<dbReference type="Pfam" id="PF00008">
    <property type="entry name" value="EGF"/>
    <property type="match status" value="3"/>
</dbReference>
<dbReference type="GO" id="GO:0005886">
    <property type="term" value="C:plasma membrane"/>
    <property type="evidence" value="ECO:0007669"/>
    <property type="project" value="UniProtKB-SubCell"/>
</dbReference>
<evidence type="ECO:0000256" key="8">
    <source>
        <dbReference type="ARBA" id="ARBA00023180"/>
    </source>
</evidence>
<keyword evidence="7 9" id="KW-1015">Disulfide bond</keyword>
<keyword evidence="5" id="KW-0677">Repeat</keyword>
<organism evidence="11 12">
    <name type="scientific">Armadillidium nasatum</name>
    <dbReference type="NCBI Taxonomy" id="96803"/>
    <lineage>
        <taxon>Eukaryota</taxon>
        <taxon>Metazoa</taxon>
        <taxon>Ecdysozoa</taxon>
        <taxon>Arthropoda</taxon>
        <taxon>Crustacea</taxon>
        <taxon>Multicrustacea</taxon>
        <taxon>Malacostraca</taxon>
        <taxon>Eumalacostraca</taxon>
        <taxon>Peracarida</taxon>
        <taxon>Isopoda</taxon>
        <taxon>Oniscidea</taxon>
        <taxon>Crinocheta</taxon>
        <taxon>Armadillidiidae</taxon>
        <taxon>Armadillidium</taxon>
    </lineage>
</organism>
<dbReference type="OrthoDB" id="6376919at2759"/>
<dbReference type="CDD" id="cd00054">
    <property type="entry name" value="EGF_CA"/>
    <property type="match status" value="2"/>
</dbReference>
<dbReference type="Proteomes" id="UP000326759">
    <property type="component" value="Unassembled WGS sequence"/>
</dbReference>
<dbReference type="AlphaFoldDB" id="A0A5N5SXW2"/>
<keyword evidence="8" id="KW-0325">Glycoprotein</keyword>
<dbReference type="PROSITE" id="PS00010">
    <property type="entry name" value="ASX_HYDROXYL"/>
    <property type="match status" value="1"/>
</dbReference>
<dbReference type="InterPro" id="IPR001881">
    <property type="entry name" value="EGF-like_Ca-bd_dom"/>
</dbReference>
<evidence type="ECO:0000313" key="12">
    <source>
        <dbReference type="Proteomes" id="UP000326759"/>
    </source>
</evidence>
<comment type="subcellular location">
    <subcellularLocation>
        <location evidence="1">Cell membrane</location>
    </subcellularLocation>
</comment>
<name>A0A5N5SXW2_9CRUS</name>
<feature type="disulfide bond" evidence="9">
    <location>
        <begin position="33"/>
        <end position="50"/>
    </location>
</feature>
<dbReference type="SUPFAM" id="SSF57196">
    <property type="entry name" value="EGF/Laminin"/>
    <property type="match status" value="2"/>
</dbReference>
<dbReference type="PANTHER" id="PTHR47761">
    <property type="entry name" value="C-TYPE LECTIN-RELATED"/>
    <property type="match status" value="1"/>
</dbReference>
<dbReference type="InterPro" id="IPR053119">
    <property type="entry name" value="Cubilin_domain"/>
</dbReference>
<evidence type="ECO:0000256" key="5">
    <source>
        <dbReference type="ARBA" id="ARBA00022737"/>
    </source>
</evidence>
<dbReference type="InterPro" id="IPR018097">
    <property type="entry name" value="EGF_Ca-bd_CS"/>
</dbReference>
<feature type="disulfide bond" evidence="9">
    <location>
        <begin position="52"/>
        <end position="61"/>
    </location>
</feature>
<evidence type="ECO:0000256" key="3">
    <source>
        <dbReference type="ARBA" id="ARBA00022536"/>
    </source>
</evidence>
<dbReference type="SMART" id="SM00181">
    <property type="entry name" value="EGF"/>
    <property type="match status" value="4"/>
</dbReference>
<dbReference type="FunFam" id="2.10.25.10:FF:000429">
    <property type="entry name" value="Cubilin"/>
    <property type="match status" value="1"/>
</dbReference>
<dbReference type="SMART" id="SM00179">
    <property type="entry name" value="EGF_CA"/>
    <property type="match status" value="5"/>
</dbReference>
<dbReference type="PANTHER" id="PTHR47761:SF1">
    <property type="entry name" value="C-TYPE LECTIN-RELATED"/>
    <property type="match status" value="1"/>
</dbReference>
<evidence type="ECO:0000256" key="1">
    <source>
        <dbReference type="ARBA" id="ARBA00004236"/>
    </source>
</evidence>
<dbReference type="Gene3D" id="2.10.25.10">
    <property type="entry name" value="Laminin"/>
    <property type="match status" value="3"/>
</dbReference>
<comment type="caution">
    <text evidence="9">Lacks conserved residue(s) required for the propagation of feature annotation.</text>
</comment>
<evidence type="ECO:0000256" key="9">
    <source>
        <dbReference type="PROSITE-ProRule" id="PRU00076"/>
    </source>
</evidence>
<gene>
    <name evidence="11" type="primary">Cubn</name>
    <name evidence="11" type="ORF">Anas_02603</name>
</gene>
<dbReference type="InterPro" id="IPR009030">
    <property type="entry name" value="Growth_fac_rcpt_cys_sf"/>
</dbReference>
<feature type="disulfide bond" evidence="9">
    <location>
        <begin position="95"/>
        <end position="104"/>
    </location>
</feature>
<keyword evidence="2" id="KW-1003">Cell membrane</keyword>
<dbReference type="FunFam" id="2.10.25.10:FF:000054">
    <property type="entry name" value="Slit guidance ligand 2"/>
    <property type="match status" value="1"/>
</dbReference>
<dbReference type="PRINTS" id="PR00010">
    <property type="entry name" value="EGFBLOOD"/>
</dbReference>
<dbReference type="SUPFAM" id="SSF57184">
    <property type="entry name" value="Growth factor receptor domain"/>
    <property type="match status" value="1"/>
</dbReference>
<dbReference type="EMBL" id="SEYY01019200">
    <property type="protein sequence ID" value="KAB7498529.1"/>
    <property type="molecule type" value="Genomic_DNA"/>
</dbReference>
<evidence type="ECO:0000256" key="2">
    <source>
        <dbReference type="ARBA" id="ARBA00022475"/>
    </source>
</evidence>
<feature type="domain" description="EGF-like" evidence="10">
    <location>
        <begin position="64"/>
        <end position="105"/>
    </location>
</feature>
<evidence type="ECO:0000256" key="4">
    <source>
        <dbReference type="ARBA" id="ARBA00022729"/>
    </source>
</evidence>
<feature type="domain" description="EGF-like" evidence="10">
    <location>
        <begin position="24"/>
        <end position="62"/>
    </location>
</feature>
<evidence type="ECO:0000259" key="10">
    <source>
        <dbReference type="PROSITE" id="PS50026"/>
    </source>
</evidence>
<keyword evidence="4" id="KW-0732">Signal</keyword>
<dbReference type="PROSITE" id="PS50026">
    <property type="entry name" value="EGF_3"/>
    <property type="match status" value="2"/>
</dbReference>
<dbReference type="PROSITE" id="PS00022">
    <property type="entry name" value="EGF_1"/>
    <property type="match status" value="2"/>
</dbReference>
<reference evidence="11 12" key="1">
    <citation type="journal article" date="2019" name="PLoS Biol.">
        <title>Sex chromosomes control vertical transmission of feminizing Wolbachia symbionts in an isopod.</title>
        <authorList>
            <person name="Becking T."/>
            <person name="Chebbi M.A."/>
            <person name="Giraud I."/>
            <person name="Moumen B."/>
            <person name="Laverre T."/>
            <person name="Caubet Y."/>
            <person name="Peccoud J."/>
            <person name="Gilbert C."/>
            <person name="Cordaux R."/>
        </authorList>
    </citation>
    <scope>NUCLEOTIDE SEQUENCE [LARGE SCALE GENOMIC DNA]</scope>
    <source>
        <strain evidence="11">ANa2</strain>
        <tissue evidence="11">Whole body excluding digestive tract and cuticle</tissue>
    </source>
</reference>
<dbReference type="InterPro" id="IPR000152">
    <property type="entry name" value="EGF-type_Asp/Asn_hydroxyl_site"/>
</dbReference>
<dbReference type="FunFam" id="2.10.25.10:FF:000260">
    <property type="entry name" value="Notch receptor 4"/>
    <property type="match status" value="1"/>
</dbReference>
<proteinExistence type="predicted"/>
<keyword evidence="6" id="KW-0472">Membrane</keyword>
<dbReference type="InterPro" id="IPR000742">
    <property type="entry name" value="EGF"/>
</dbReference>
<protein>
    <submittedName>
        <fullName evidence="11">Cubilin-like protein</fullName>
    </submittedName>
</protein>
<comment type="caution">
    <text evidence="11">The sequence shown here is derived from an EMBL/GenBank/DDBJ whole genome shotgun (WGS) entry which is preliminary data.</text>
</comment>
<accession>A0A5N5SXW2</accession>
<sequence>MISLCEFLLRRLKRDFNRIKTKVNNNNCLSNPCRNAGTCIDTTTGLGFVCLCPDGFEGDNCDEDVNECHEFIGTALGCQNGATCVNTLGGYSCTCANGWYGVHCTQKTDSCVTSSSTEICGHGTCIPSPRNGHSYTCICDQGWKSFPGHPACTQDVDECLTEKPPCSHDPPVQCINNYGSFQCGPCPQGFEGNGFVCRDVDECSINNGGCSRVPMVECINRRPGRMCGPCPPGLYWQRGNLFTHFKSLSNEPMSPSGCLSR</sequence>
<evidence type="ECO:0000256" key="7">
    <source>
        <dbReference type="ARBA" id="ARBA00023157"/>
    </source>
</evidence>
<dbReference type="InterPro" id="IPR049883">
    <property type="entry name" value="NOTCH1_EGF-like"/>
</dbReference>
<dbReference type="PROSITE" id="PS01186">
    <property type="entry name" value="EGF_2"/>
    <property type="match status" value="3"/>
</dbReference>
<dbReference type="PROSITE" id="PS01187">
    <property type="entry name" value="EGF_CA"/>
    <property type="match status" value="2"/>
</dbReference>
<keyword evidence="12" id="KW-1185">Reference proteome</keyword>
<evidence type="ECO:0000313" key="11">
    <source>
        <dbReference type="EMBL" id="KAB7498529.1"/>
    </source>
</evidence>
<dbReference type="Pfam" id="PF07645">
    <property type="entry name" value="EGF_CA"/>
    <property type="match status" value="1"/>
</dbReference>